<evidence type="ECO:0000313" key="2">
    <source>
        <dbReference type="EMBL" id="RRN44039.1"/>
    </source>
</evidence>
<evidence type="ECO:0000259" key="1">
    <source>
        <dbReference type="Pfam" id="PF00483"/>
    </source>
</evidence>
<keyword evidence="3" id="KW-1185">Reference proteome</keyword>
<dbReference type="PANTHER" id="PTHR47183">
    <property type="entry name" value="GLUCOSE-1-PHOSPHATE CYTIDYLYLTRANSFERASE-RELATED"/>
    <property type="match status" value="1"/>
</dbReference>
<keyword evidence="2" id="KW-0808">Transferase</keyword>
<reference evidence="2 3" key="1">
    <citation type="submission" date="2018-11" db="EMBL/GenBank/DDBJ databases">
        <title>Genome sequencing of Lautropia sp. KCOM 2505 (= ChDC F240).</title>
        <authorList>
            <person name="Kook J.-K."/>
            <person name="Park S.-N."/>
            <person name="Lim Y.K."/>
        </authorList>
    </citation>
    <scope>NUCLEOTIDE SEQUENCE [LARGE SCALE GENOMIC DNA]</scope>
    <source>
        <strain evidence="2 3">KCOM 2505</strain>
    </source>
</reference>
<keyword evidence="2" id="KW-0548">Nucleotidyltransferase</keyword>
<accession>A0A3R8LME2</accession>
<evidence type="ECO:0000313" key="3">
    <source>
        <dbReference type="Proteomes" id="UP000270261"/>
    </source>
</evidence>
<dbReference type="EC" id="2.7.7.33" evidence="2"/>
<organism evidence="2 3">
    <name type="scientific">Lautropia dentalis</name>
    <dbReference type="NCBI Taxonomy" id="2490857"/>
    <lineage>
        <taxon>Bacteria</taxon>
        <taxon>Pseudomonadati</taxon>
        <taxon>Pseudomonadota</taxon>
        <taxon>Betaproteobacteria</taxon>
        <taxon>Burkholderiales</taxon>
        <taxon>Burkholderiaceae</taxon>
        <taxon>Lautropia</taxon>
    </lineage>
</organism>
<protein>
    <submittedName>
        <fullName evidence="2">Glucose-1-phosphate cytidylyltransferase</fullName>
        <ecNumber evidence="2">2.7.7.33</ecNumber>
    </submittedName>
</protein>
<dbReference type="PANTHER" id="PTHR47183:SF1">
    <property type="entry name" value="GLUCOSE-1-PHOSPHATE CYTIDYLYLTRANSFERASE"/>
    <property type="match status" value="1"/>
</dbReference>
<comment type="caution">
    <text evidence="2">The sequence shown here is derived from an EMBL/GenBank/DDBJ whole genome shotgun (WGS) entry which is preliminary data.</text>
</comment>
<dbReference type="InterPro" id="IPR013446">
    <property type="entry name" value="G1P_cyt_trans-like"/>
</dbReference>
<gene>
    <name evidence="2" type="primary">rfbF</name>
    <name evidence="2" type="ORF">EHV23_11700</name>
</gene>
<dbReference type="EMBL" id="RRUE01000002">
    <property type="protein sequence ID" value="RRN44039.1"/>
    <property type="molecule type" value="Genomic_DNA"/>
</dbReference>
<dbReference type="Gene3D" id="3.90.550.10">
    <property type="entry name" value="Spore Coat Polysaccharide Biosynthesis Protein SpsA, Chain A"/>
    <property type="match status" value="1"/>
</dbReference>
<dbReference type="NCBIfam" id="TIGR02623">
    <property type="entry name" value="G1P_cyt_trans"/>
    <property type="match status" value="1"/>
</dbReference>
<proteinExistence type="predicted"/>
<dbReference type="InterPro" id="IPR029044">
    <property type="entry name" value="Nucleotide-diphossugar_trans"/>
</dbReference>
<dbReference type="InterPro" id="IPR005835">
    <property type="entry name" value="NTP_transferase_dom"/>
</dbReference>
<dbReference type="AlphaFoldDB" id="A0A3R8LME2"/>
<sequence>MQAVILAGGFGTRISEESAVRPKPMVEIGGQPILWHIMKIYASHGINDFVICCGYKSHVIKQYFHEYAISHADVTFNLGTNEMQIHRNESEPWNVTLVETGQDSMTGGRIKRASKYIKGDTFLCTYGDGVSDVDITAAIAFHKQHGREATVTAVQPPGRFGAFSLPADQTRIESFMEKPQGDGAWINGGYFVLDRKVLDRIEGDDTVFEQEPMRSLSADGQLEAWRHTGFWQPMDTLRDKHVLEELWASGKAPWKRW</sequence>
<name>A0A3R8LME2_9BURK</name>
<dbReference type="Pfam" id="PF00483">
    <property type="entry name" value="NTP_transferase"/>
    <property type="match status" value="1"/>
</dbReference>
<dbReference type="SUPFAM" id="SSF53448">
    <property type="entry name" value="Nucleotide-diphospho-sugar transferases"/>
    <property type="match status" value="1"/>
</dbReference>
<dbReference type="OrthoDB" id="9788272at2"/>
<dbReference type="CDD" id="cd02524">
    <property type="entry name" value="G1P_cytidylyltransferase"/>
    <property type="match status" value="1"/>
</dbReference>
<dbReference type="Proteomes" id="UP000270261">
    <property type="component" value="Unassembled WGS sequence"/>
</dbReference>
<dbReference type="RefSeq" id="WP_125096237.1">
    <property type="nucleotide sequence ID" value="NZ_RRUE01000002.1"/>
</dbReference>
<dbReference type="GO" id="GO:0047343">
    <property type="term" value="F:glucose-1-phosphate cytidylyltransferase activity"/>
    <property type="evidence" value="ECO:0007669"/>
    <property type="project" value="UniProtKB-EC"/>
</dbReference>
<dbReference type="GO" id="GO:0009243">
    <property type="term" value="P:O antigen biosynthetic process"/>
    <property type="evidence" value="ECO:0007669"/>
    <property type="project" value="InterPro"/>
</dbReference>
<dbReference type="InterPro" id="IPR046981">
    <property type="entry name" value="G1P_cyt_trans"/>
</dbReference>
<feature type="domain" description="Nucleotidyl transferase" evidence="1">
    <location>
        <begin position="3"/>
        <end position="202"/>
    </location>
</feature>